<dbReference type="InterPro" id="IPR016162">
    <property type="entry name" value="Ald_DH_N"/>
</dbReference>
<dbReference type="WBParaSite" id="ECPE_0000967601-mRNA-1">
    <property type="protein sequence ID" value="ECPE_0000967601-mRNA-1"/>
    <property type="gene ID" value="ECPE_0000967601"/>
</dbReference>
<dbReference type="InterPro" id="IPR016161">
    <property type="entry name" value="Ald_DH/histidinol_DH"/>
</dbReference>
<dbReference type="AlphaFoldDB" id="A0A183ARR1"/>
<comment type="similarity">
    <text evidence="1 4">Belongs to the aldehyde dehydrogenase family.</text>
</comment>
<dbReference type="Gene3D" id="3.40.605.10">
    <property type="entry name" value="Aldehyde Dehydrogenase, Chain A, domain 1"/>
    <property type="match status" value="1"/>
</dbReference>
<dbReference type="FunFam" id="3.40.605.10:FF:000007">
    <property type="entry name" value="NAD/NADP-dependent betaine aldehyde dehydrogenase"/>
    <property type="match status" value="1"/>
</dbReference>
<dbReference type="Pfam" id="PF00171">
    <property type="entry name" value="Aldedh"/>
    <property type="match status" value="1"/>
</dbReference>
<dbReference type="SUPFAM" id="SSF53720">
    <property type="entry name" value="ALDH-like"/>
    <property type="match status" value="1"/>
</dbReference>
<evidence type="ECO:0000259" key="5">
    <source>
        <dbReference type="Pfam" id="PF00171"/>
    </source>
</evidence>
<organism evidence="6">
    <name type="scientific">Echinostoma caproni</name>
    <dbReference type="NCBI Taxonomy" id="27848"/>
    <lineage>
        <taxon>Eukaryota</taxon>
        <taxon>Metazoa</taxon>
        <taxon>Spiralia</taxon>
        <taxon>Lophotrochozoa</taxon>
        <taxon>Platyhelminthes</taxon>
        <taxon>Trematoda</taxon>
        <taxon>Digenea</taxon>
        <taxon>Plagiorchiida</taxon>
        <taxon>Echinostomata</taxon>
        <taxon>Echinostomatoidea</taxon>
        <taxon>Echinostomatidae</taxon>
        <taxon>Echinostoma</taxon>
    </lineage>
</organism>
<dbReference type="InterPro" id="IPR016163">
    <property type="entry name" value="Ald_DH_C"/>
</dbReference>
<dbReference type="Gene3D" id="3.40.309.10">
    <property type="entry name" value="Aldehyde Dehydrogenase, Chain A, domain 2"/>
    <property type="match status" value="1"/>
</dbReference>
<dbReference type="PROSITE" id="PS00687">
    <property type="entry name" value="ALDEHYDE_DEHYDR_GLU"/>
    <property type="match status" value="1"/>
</dbReference>
<keyword evidence="2 4" id="KW-0560">Oxidoreductase</keyword>
<dbReference type="GO" id="GO:0016620">
    <property type="term" value="F:oxidoreductase activity, acting on the aldehyde or oxo group of donors, NAD or NADP as acceptor"/>
    <property type="evidence" value="ECO:0007669"/>
    <property type="project" value="InterPro"/>
</dbReference>
<dbReference type="InterPro" id="IPR015590">
    <property type="entry name" value="Aldehyde_DH_dom"/>
</dbReference>
<sequence>LLRAVASLVRDEAAWLAELEVLDTGKPLWEAKADIDACADSFDLFAGFIPTLSGSHVPVPPNPGTFYYTRREPFGVCAGIGAWNFPFQMAVWKSAPALAAGNAMVFKPSPLTPLTSTRLADLFIKAGCPKHLFSVILGGPDVGQALINHEGISKVSFTGSVTGGQAVLRAAAHRIIPGTVELGGKSALIIMSDADLDEAVKGTLMANFYTQGQVCSNASRVFVHNSIYDAFTKRLLSSVQRLKLGDPFQSDTSMGALITPEHMHKVCGYISSAVVEGAIQLYGGTKPQFPEGSNLAQGNFLLPCILTNCHDRMKAVREEIFGPVITLLQFEDEEEVISRANSSELGLAGGVFTQNLATAHRIAAQLQCGSVYVNSFNYYPPGIPFGGYKQSGFGRENGIDTLLAYTQLKAVYVEGGQLPDPFPVE</sequence>
<evidence type="ECO:0000256" key="4">
    <source>
        <dbReference type="RuleBase" id="RU003345"/>
    </source>
</evidence>
<dbReference type="PROSITE" id="PS00070">
    <property type="entry name" value="ALDEHYDE_DEHYDR_CYS"/>
    <property type="match status" value="1"/>
</dbReference>
<accession>A0A183ARR1</accession>
<dbReference type="PANTHER" id="PTHR11699">
    <property type="entry name" value="ALDEHYDE DEHYDROGENASE-RELATED"/>
    <property type="match status" value="1"/>
</dbReference>
<evidence type="ECO:0000313" key="6">
    <source>
        <dbReference type="WBParaSite" id="ECPE_0000967601-mRNA-1"/>
    </source>
</evidence>
<protein>
    <submittedName>
        <fullName evidence="6">Aldedh domain-containing protein</fullName>
    </submittedName>
</protein>
<feature type="domain" description="Aldehyde dehydrogenase" evidence="5">
    <location>
        <begin position="1"/>
        <end position="411"/>
    </location>
</feature>
<reference evidence="6" key="1">
    <citation type="submission" date="2016-06" db="UniProtKB">
        <authorList>
            <consortium name="WormBaseParasite"/>
        </authorList>
    </citation>
    <scope>IDENTIFICATION</scope>
</reference>
<dbReference type="InterPro" id="IPR029510">
    <property type="entry name" value="Ald_DH_CS_GLU"/>
</dbReference>
<feature type="active site" evidence="3">
    <location>
        <position position="181"/>
    </location>
</feature>
<name>A0A183ARR1_9TREM</name>
<proteinExistence type="inferred from homology"/>
<evidence type="ECO:0000256" key="1">
    <source>
        <dbReference type="ARBA" id="ARBA00009986"/>
    </source>
</evidence>
<dbReference type="FunFam" id="3.40.309.10:FF:000012">
    <property type="entry name" value="Betaine aldehyde dehydrogenase"/>
    <property type="match status" value="1"/>
</dbReference>
<dbReference type="FunFam" id="3.40.605.10:FF:000026">
    <property type="entry name" value="Aldehyde dehydrogenase, putative"/>
    <property type="match status" value="1"/>
</dbReference>
<dbReference type="InterPro" id="IPR016160">
    <property type="entry name" value="Ald_DH_CS_CYS"/>
</dbReference>
<evidence type="ECO:0000256" key="3">
    <source>
        <dbReference type="PROSITE-ProRule" id="PRU10007"/>
    </source>
</evidence>
<evidence type="ECO:0000256" key="2">
    <source>
        <dbReference type="ARBA" id="ARBA00023002"/>
    </source>
</evidence>